<dbReference type="EMBL" id="CP013050">
    <property type="protein sequence ID" value="ALM76076.1"/>
    <property type="molecule type" value="Genomic_DNA"/>
</dbReference>
<dbReference type="PATRIC" id="fig|55802.8.peg.2158"/>
<name>A0A0S1XE72_THEBA</name>
<organism evidence="1 2">
    <name type="scientific">Thermococcus barophilus</name>
    <dbReference type="NCBI Taxonomy" id="55802"/>
    <lineage>
        <taxon>Archaea</taxon>
        <taxon>Methanobacteriati</taxon>
        <taxon>Methanobacteriota</taxon>
        <taxon>Thermococci</taxon>
        <taxon>Thermococcales</taxon>
        <taxon>Thermococcaceae</taxon>
        <taxon>Thermococcus</taxon>
    </lineage>
</organism>
<reference evidence="1 2" key="1">
    <citation type="journal article" date="2016" name="Genome Announc.">
        <title>Complete genome sequence of the hyperthermophilic and piezophilic archaeon Thermococcus barophilus Ch5, capable of growth at the expense of hydrogenogenesis from carbon monoxide and formate.</title>
        <authorList>
            <person name="Oger P."/>
            <person name="Sokolova T.G."/>
            <person name="Kozhevnikova D.A."/>
            <person name="Taranov E.A."/>
            <person name="Vannier P."/>
            <person name="Lee H.S."/>
            <person name="Kwon K.K."/>
            <person name="Kang S.G."/>
            <person name="Lee J.H."/>
            <person name="Bonch-Osmolovskaya E.A."/>
            <person name="Lebedinsky A.V."/>
        </authorList>
    </citation>
    <scope>NUCLEOTIDE SEQUENCE [LARGE SCALE GENOMIC DNA]</scope>
    <source>
        <strain evidence="2">Ch5</strain>
    </source>
</reference>
<evidence type="ECO:0000313" key="2">
    <source>
        <dbReference type="Proteomes" id="UP000066042"/>
    </source>
</evidence>
<evidence type="ECO:0000313" key="1">
    <source>
        <dbReference type="EMBL" id="ALM76076.1"/>
    </source>
</evidence>
<dbReference type="GeneID" id="26137399"/>
<dbReference type="RefSeq" id="WP_056934528.1">
    <property type="nucleotide sequence ID" value="NZ_CP013050.1"/>
</dbReference>
<accession>A0A0S1XE72</accession>
<dbReference type="AlphaFoldDB" id="A0A0S1XE72"/>
<dbReference type="Proteomes" id="UP000066042">
    <property type="component" value="Chromosome"/>
</dbReference>
<gene>
    <name evidence="1" type="ORF">TBCH5v1_2177</name>
</gene>
<proteinExistence type="predicted"/>
<sequence>MKRLLSLLLLGLMLGLVVSPALASAEGVPEQTPTVQQIPTCPCCSGNITLPRDFKIQELKGPTAYFVTMHLISSEDISDMKTRLGIMGIRPEYKRAYIRFIRMDNKIIEQISVPLRVYMENGEFRGLLLVLRNSTGIYKVLAVETGTQEIHGVYVKETLDGKIRVVGSLTILLGQENIEKYGSIIAQSKIVVPIDKFMKVCKWTVNKICQKGLGGFWTCGFCVFAPLWPVGPAICAIICWYFEDKYSETIDKVCKESAETICRRLANLGLVIIE</sequence>
<protein>
    <submittedName>
        <fullName evidence="1">Uncharacterized protein</fullName>
    </submittedName>
</protein>